<dbReference type="InterPro" id="IPR001466">
    <property type="entry name" value="Beta-lactam-related"/>
</dbReference>
<dbReference type="InterPro" id="IPR050789">
    <property type="entry name" value="Diverse_Enzym_Activities"/>
</dbReference>
<protein>
    <submittedName>
        <fullName evidence="3">Serine hydrolase</fullName>
    </submittedName>
</protein>
<dbReference type="GO" id="GO:0016787">
    <property type="term" value="F:hydrolase activity"/>
    <property type="evidence" value="ECO:0007669"/>
    <property type="project" value="UniProtKB-KW"/>
</dbReference>
<dbReference type="PANTHER" id="PTHR43283:SF7">
    <property type="entry name" value="BETA-LACTAMASE-RELATED DOMAIN-CONTAINING PROTEIN"/>
    <property type="match status" value="1"/>
</dbReference>
<feature type="chain" id="PRO_5038482515" evidence="1">
    <location>
        <begin position="20"/>
        <end position="369"/>
    </location>
</feature>
<gene>
    <name evidence="3" type="ORF">IAC74_00270</name>
</gene>
<evidence type="ECO:0000259" key="2">
    <source>
        <dbReference type="Pfam" id="PF00144"/>
    </source>
</evidence>
<keyword evidence="1" id="KW-0732">Signal</keyword>
<dbReference type="Pfam" id="PF00144">
    <property type="entry name" value="Beta-lactamase"/>
    <property type="match status" value="1"/>
</dbReference>
<sequence>MKKLLFCILPIVLLMTACSRVGEAPLESAAPVQTTPSATQEPTPEPAAWEWQFDAPENHGTDPEVFARLHDALADSSVYAMVTAKDGVIIDEYYQDGYDENSLFAMHSCSKSFTSALVGIAIEQGYIGSVDDLLADYLPQVYELGDPGKEQITLYHLLTHTSGLEWYEWSGSYSNWNEFQSSPNWVEYILARDLVSEPGTSFNYSTGNTHLLTAALEAAVGTSAFEYAKENLFGPLGITTVEWGSDPQGITDGGNGIRINARDAARFGQLYLNGGVWEGEQVVPAAWVAESTTAKNNGAGDGVGSYGYQWWTRTFGSGDYNTYYAYGAWGQYIFVVPELGLVTVIASHYPGDNHAPRPYFTDYVLEAVI</sequence>
<reference evidence="3" key="1">
    <citation type="submission" date="2020-10" db="EMBL/GenBank/DDBJ databases">
        <authorList>
            <person name="Gilroy R."/>
        </authorList>
    </citation>
    <scope>NUCLEOTIDE SEQUENCE</scope>
    <source>
        <strain evidence="3">4920</strain>
    </source>
</reference>
<name>A0A9D1SZQ2_9FIRM</name>
<evidence type="ECO:0000313" key="4">
    <source>
        <dbReference type="Proteomes" id="UP000886743"/>
    </source>
</evidence>
<reference evidence="3" key="2">
    <citation type="journal article" date="2021" name="PeerJ">
        <title>Extensive microbial diversity within the chicken gut microbiome revealed by metagenomics and culture.</title>
        <authorList>
            <person name="Gilroy R."/>
            <person name="Ravi A."/>
            <person name="Getino M."/>
            <person name="Pursley I."/>
            <person name="Horton D.L."/>
            <person name="Alikhan N.F."/>
            <person name="Baker D."/>
            <person name="Gharbi K."/>
            <person name="Hall N."/>
            <person name="Watson M."/>
            <person name="Adriaenssens E.M."/>
            <person name="Foster-Nyarko E."/>
            <person name="Jarju S."/>
            <person name="Secka A."/>
            <person name="Antonio M."/>
            <person name="Oren A."/>
            <person name="Chaudhuri R.R."/>
            <person name="La Ragione R."/>
            <person name="Hildebrand F."/>
            <person name="Pallen M.J."/>
        </authorList>
    </citation>
    <scope>NUCLEOTIDE SEQUENCE</scope>
    <source>
        <strain evidence="3">4920</strain>
    </source>
</reference>
<dbReference type="SUPFAM" id="SSF56601">
    <property type="entry name" value="beta-lactamase/transpeptidase-like"/>
    <property type="match status" value="1"/>
</dbReference>
<dbReference type="PROSITE" id="PS51257">
    <property type="entry name" value="PROKAR_LIPOPROTEIN"/>
    <property type="match status" value="1"/>
</dbReference>
<dbReference type="InterPro" id="IPR012338">
    <property type="entry name" value="Beta-lactam/transpept-like"/>
</dbReference>
<feature type="signal peptide" evidence="1">
    <location>
        <begin position="1"/>
        <end position="19"/>
    </location>
</feature>
<proteinExistence type="predicted"/>
<dbReference type="EMBL" id="DVOF01000005">
    <property type="protein sequence ID" value="HIV01976.1"/>
    <property type="molecule type" value="Genomic_DNA"/>
</dbReference>
<dbReference type="Gene3D" id="3.40.710.10">
    <property type="entry name" value="DD-peptidase/beta-lactamase superfamily"/>
    <property type="match status" value="1"/>
</dbReference>
<keyword evidence="3" id="KW-0378">Hydrolase</keyword>
<accession>A0A9D1SZQ2</accession>
<dbReference type="PANTHER" id="PTHR43283">
    <property type="entry name" value="BETA-LACTAMASE-RELATED"/>
    <property type="match status" value="1"/>
</dbReference>
<dbReference type="AlphaFoldDB" id="A0A9D1SZQ2"/>
<dbReference type="Proteomes" id="UP000886743">
    <property type="component" value="Unassembled WGS sequence"/>
</dbReference>
<feature type="domain" description="Beta-lactamase-related" evidence="2">
    <location>
        <begin position="71"/>
        <end position="353"/>
    </location>
</feature>
<evidence type="ECO:0000313" key="3">
    <source>
        <dbReference type="EMBL" id="HIV01976.1"/>
    </source>
</evidence>
<organism evidence="3 4">
    <name type="scientific">Candidatus Aphodoplasma excrementigallinarum</name>
    <dbReference type="NCBI Taxonomy" id="2840673"/>
    <lineage>
        <taxon>Bacteria</taxon>
        <taxon>Bacillati</taxon>
        <taxon>Bacillota</taxon>
        <taxon>Clostridia</taxon>
        <taxon>Eubacteriales</taxon>
        <taxon>Candidatus Aphodoplasma</taxon>
    </lineage>
</organism>
<evidence type="ECO:0000256" key="1">
    <source>
        <dbReference type="SAM" id="SignalP"/>
    </source>
</evidence>
<comment type="caution">
    <text evidence="3">The sequence shown here is derived from an EMBL/GenBank/DDBJ whole genome shotgun (WGS) entry which is preliminary data.</text>
</comment>